<sequence length="109" mass="12829">MIKLLQQILDETQLLSKPIHSSDHERYLQLVELRESLTSKLVSDIVLSQEEKLLVREILKYDSVIMHRMQRLKDEAEEGINRIHSFKRQKSGYEANYGGAEGIMFDRRN</sequence>
<organism evidence="1 2">
    <name type="scientific">Paenibacillus albus</name>
    <dbReference type="NCBI Taxonomy" id="2495582"/>
    <lineage>
        <taxon>Bacteria</taxon>
        <taxon>Bacillati</taxon>
        <taxon>Bacillota</taxon>
        <taxon>Bacilli</taxon>
        <taxon>Bacillales</taxon>
        <taxon>Paenibacillaceae</taxon>
        <taxon>Paenibacillus</taxon>
    </lineage>
</organism>
<protein>
    <recommendedName>
        <fullName evidence="3">Flagellar protein FliT</fullName>
    </recommendedName>
</protein>
<dbReference type="AlphaFoldDB" id="A0A3S8ZYF4"/>
<dbReference type="OrthoDB" id="2651145at2"/>
<evidence type="ECO:0000313" key="1">
    <source>
        <dbReference type="EMBL" id="AZN38519.1"/>
    </source>
</evidence>
<dbReference type="KEGG" id="palb:EJC50_01660"/>
<evidence type="ECO:0008006" key="3">
    <source>
        <dbReference type="Google" id="ProtNLM"/>
    </source>
</evidence>
<reference evidence="2" key="1">
    <citation type="submission" date="2018-12" db="EMBL/GenBank/DDBJ databases">
        <title>Genome sequence of Peanibacillus sp.</title>
        <authorList>
            <person name="Subramani G."/>
            <person name="Srinivasan S."/>
            <person name="Kim M.K."/>
        </authorList>
    </citation>
    <scope>NUCLEOTIDE SEQUENCE [LARGE SCALE GENOMIC DNA]</scope>
    <source>
        <strain evidence="2">18JY67-1</strain>
    </source>
</reference>
<dbReference type="RefSeq" id="WP_126011707.1">
    <property type="nucleotide sequence ID" value="NZ_CP034437.1"/>
</dbReference>
<proteinExistence type="predicted"/>
<accession>A0A3S8ZYF4</accession>
<name>A0A3S8ZYF4_9BACL</name>
<evidence type="ECO:0000313" key="2">
    <source>
        <dbReference type="Proteomes" id="UP000272528"/>
    </source>
</evidence>
<keyword evidence="2" id="KW-1185">Reference proteome</keyword>
<dbReference type="Proteomes" id="UP000272528">
    <property type="component" value="Chromosome"/>
</dbReference>
<gene>
    <name evidence="1" type="ORF">EJC50_01660</name>
</gene>
<dbReference type="EMBL" id="CP034437">
    <property type="protein sequence ID" value="AZN38519.1"/>
    <property type="molecule type" value="Genomic_DNA"/>
</dbReference>